<organism evidence="1 2">
    <name type="scientific">Mycena albidolilacea</name>
    <dbReference type="NCBI Taxonomy" id="1033008"/>
    <lineage>
        <taxon>Eukaryota</taxon>
        <taxon>Fungi</taxon>
        <taxon>Dikarya</taxon>
        <taxon>Basidiomycota</taxon>
        <taxon>Agaricomycotina</taxon>
        <taxon>Agaricomycetes</taxon>
        <taxon>Agaricomycetidae</taxon>
        <taxon>Agaricales</taxon>
        <taxon>Marasmiineae</taxon>
        <taxon>Mycenaceae</taxon>
        <taxon>Mycena</taxon>
    </lineage>
</organism>
<dbReference type="Proteomes" id="UP001218218">
    <property type="component" value="Unassembled WGS sequence"/>
</dbReference>
<accession>A0AAD7EZR7</accession>
<proteinExistence type="predicted"/>
<sequence>MTPPSIWVVVDVLLRRYCFLDGFNDAHTYTAEKILFISSLKRPLLRGEARPIIVVRALLLLGSCSTLPVFVVNTVLFTPTWNPIYTRTYQEQQTATIDPDVSLAAPGNAGIVSWASALSRQIPYDYIATSVDVYLRNRSTIACPQKPIELGIGATTWVADYFNAAQAT</sequence>
<evidence type="ECO:0000313" key="2">
    <source>
        <dbReference type="Proteomes" id="UP001218218"/>
    </source>
</evidence>
<comment type="caution">
    <text evidence="1">The sequence shown here is derived from an EMBL/GenBank/DDBJ whole genome shotgun (WGS) entry which is preliminary data.</text>
</comment>
<gene>
    <name evidence="1" type="ORF">DFH08DRAFT_404166</name>
</gene>
<keyword evidence="2" id="KW-1185">Reference proteome</keyword>
<protein>
    <submittedName>
        <fullName evidence="1">Uncharacterized protein</fullName>
    </submittedName>
</protein>
<reference evidence="1" key="1">
    <citation type="submission" date="2023-03" db="EMBL/GenBank/DDBJ databases">
        <title>Massive genome expansion in bonnet fungi (Mycena s.s.) driven by repeated elements and novel gene families across ecological guilds.</title>
        <authorList>
            <consortium name="Lawrence Berkeley National Laboratory"/>
            <person name="Harder C.B."/>
            <person name="Miyauchi S."/>
            <person name="Viragh M."/>
            <person name="Kuo A."/>
            <person name="Thoen E."/>
            <person name="Andreopoulos B."/>
            <person name="Lu D."/>
            <person name="Skrede I."/>
            <person name="Drula E."/>
            <person name="Henrissat B."/>
            <person name="Morin E."/>
            <person name="Kohler A."/>
            <person name="Barry K."/>
            <person name="LaButti K."/>
            <person name="Morin E."/>
            <person name="Salamov A."/>
            <person name="Lipzen A."/>
            <person name="Mereny Z."/>
            <person name="Hegedus B."/>
            <person name="Baldrian P."/>
            <person name="Stursova M."/>
            <person name="Weitz H."/>
            <person name="Taylor A."/>
            <person name="Grigoriev I.V."/>
            <person name="Nagy L.G."/>
            <person name="Martin F."/>
            <person name="Kauserud H."/>
        </authorList>
    </citation>
    <scope>NUCLEOTIDE SEQUENCE</scope>
    <source>
        <strain evidence="1">CBHHK002</strain>
    </source>
</reference>
<dbReference type="AlphaFoldDB" id="A0AAD7EZR7"/>
<evidence type="ECO:0000313" key="1">
    <source>
        <dbReference type="EMBL" id="KAJ7359128.1"/>
    </source>
</evidence>
<dbReference type="EMBL" id="JARIHO010000006">
    <property type="protein sequence ID" value="KAJ7359128.1"/>
    <property type="molecule type" value="Genomic_DNA"/>
</dbReference>
<name>A0AAD7EZR7_9AGAR</name>